<dbReference type="PANTHER" id="PTHR43792:SF1">
    <property type="entry name" value="N-ACETYLTRANSFERASE DOMAIN-CONTAINING PROTEIN"/>
    <property type="match status" value="1"/>
</dbReference>
<keyword evidence="3" id="KW-1185">Reference proteome</keyword>
<dbReference type="PANTHER" id="PTHR43792">
    <property type="entry name" value="GNAT FAMILY, PUTATIVE (AFU_ORTHOLOGUE AFUA_3G00765)-RELATED-RELATED"/>
    <property type="match status" value="1"/>
</dbReference>
<organism evidence="2 3">
    <name type="scientific">Luteimonas galliterrae</name>
    <dbReference type="NCBI Taxonomy" id="2940486"/>
    <lineage>
        <taxon>Bacteria</taxon>
        <taxon>Pseudomonadati</taxon>
        <taxon>Pseudomonadota</taxon>
        <taxon>Gammaproteobacteria</taxon>
        <taxon>Lysobacterales</taxon>
        <taxon>Lysobacteraceae</taxon>
        <taxon>Luteimonas</taxon>
    </lineage>
</organism>
<feature type="domain" description="N-acetyltransferase" evidence="1">
    <location>
        <begin position="26"/>
        <end position="184"/>
    </location>
</feature>
<dbReference type="InterPro" id="IPR000182">
    <property type="entry name" value="GNAT_dom"/>
</dbReference>
<protein>
    <submittedName>
        <fullName evidence="2">GNAT family N-acetyltransferase</fullName>
    </submittedName>
</protein>
<dbReference type="PROSITE" id="PS51186">
    <property type="entry name" value="GNAT"/>
    <property type="match status" value="1"/>
</dbReference>
<dbReference type="InterPro" id="IPR016181">
    <property type="entry name" value="Acyl_CoA_acyltransferase"/>
</dbReference>
<gene>
    <name evidence="2" type="ORF">M2650_16260</name>
</gene>
<comment type="caution">
    <text evidence="2">The sequence shown here is derived from an EMBL/GenBank/DDBJ whole genome shotgun (WGS) entry which is preliminary data.</text>
</comment>
<dbReference type="EMBL" id="JAMBEP010000006">
    <property type="protein sequence ID" value="MCL1636175.1"/>
    <property type="molecule type" value="Genomic_DNA"/>
</dbReference>
<dbReference type="Gene3D" id="3.40.630.30">
    <property type="match status" value="1"/>
</dbReference>
<dbReference type="Proteomes" id="UP001431217">
    <property type="component" value="Unassembled WGS sequence"/>
</dbReference>
<name>A0ABT0MPG7_9GAMM</name>
<evidence type="ECO:0000259" key="1">
    <source>
        <dbReference type="PROSITE" id="PS51186"/>
    </source>
</evidence>
<evidence type="ECO:0000313" key="2">
    <source>
        <dbReference type="EMBL" id="MCL1636175.1"/>
    </source>
</evidence>
<sequence>MSTEPAPASPRAQDYPGAELLRTRRLRLRGLRYADIFELQRLGRDPRASQALLDAPVDNVAAACALIDNANRVYRERPGLGVWRADDEHGAFIGFFSLMAELDPDEVEIGTRLLPGAWGRGYALEAGAALCEHAFATLRLPRLIGMCDPRNRSVPPLLMRLGFAADGEAEQFGRRALRFVLRREDWRGIRHRVRGPHKPSSS</sequence>
<dbReference type="SUPFAM" id="SSF55729">
    <property type="entry name" value="Acyl-CoA N-acyltransferases (Nat)"/>
    <property type="match status" value="1"/>
</dbReference>
<accession>A0ABT0MPG7</accession>
<dbReference type="Pfam" id="PF13302">
    <property type="entry name" value="Acetyltransf_3"/>
    <property type="match status" value="1"/>
</dbReference>
<dbReference type="RefSeq" id="WP_249476219.1">
    <property type="nucleotide sequence ID" value="NZ_JAMBEP010000006.1"/>
</dbReference>
<dbReference type="InterPro" id="IPR051531">
    <property type="entry name" value="N-acetyltransferase"/>
</dbReference>
<reference evidence="2 3" key="1">
    <citation type="submission" date="2022-05" db="EMBL/GenBank/DDBJ databases">
        <title>Luteimonas sp. SX5, whole genome shotgun sequencing project.</title>
        <authorList>
            <person name="Zhao G."/>
            <person name="Shen L."/>
        </authorList>
    </citation>
    <scope>NUCLEOTIDE SEQUENCE [LARGE SCALE GENOMIC DNA]</scope>
    <source>
        <strain evidence="2 3">SX5</strain>
    </source>
</reference>
<proteinExistence type="predicted"/>
<evidence type="ECO:0000313" key="3">
    <source>
        <dbReference type="Proteomes" id="UP001431217"/>
    </source>
</evidence>